<keyword evidence="6 8" id="KW-1133">Transmembrane helix</keyword>
<feature type="transmembrane region" description="Helical" evidence="8">
    <location>
        <begin position="246"/>
        <end position="265"/>
    </location>
</feature>
<dbReference type="PROSITE" id="PS50928">
    <property type="entry name" value="ABC_TM1"/>
    <property type="match status" value="1"/>
</dbReference>
<dbReference type="CDD" id="cd06261">
    <property type="entry name" value="TM_PBP2"/>
    <property type="match status" value="1"/>
</dbReference>
<evidence type="ECO:0000256" key="5">
    <source>
        <dbReference type="ARBA" id="ARBA00022692"/>
    </source>
</evidence>
<dbReference type="Gene3D" id="1.10.3720.10">
    <property type="entry name" value="MetI-like"/>
    <property type="match status" value="1"/>
</dbReference>
<evidence type="ECO:0000259" key="9">
    <source>
        <dbReference type="PROSITE" id="PS50928"/>
    </source>
</evidence>
<organism evidence="10 11">
    <name type="scientific">Candidatus Fimicola merdigallinarum</name>
    <dbReference type="NCBI Taxonomy" id="2840819"/>
    <lineage>
        <taxon>Bacteria</taxon>
        <taxon>Bacillati</taxon>
        <taxon>Bacillota</taxon>
        <taxon>Clostridia</taxon>
        <taxon>Lachnospirales</taxon>
        <taxon>Lachnospiraceae</taxon>
        <taxon>Lachnospiraceae incertae sedis</taxon>
        <taxon>Candidatus Fimicola</taxon>
    </lineage>
</organism>
<proteinExistence type="inferred from homology"/>
<evidence type="ECO:0000256" key="1">
    <source>
        <dbReference type="ARBA" id="ARBA00004651"/>
    </source>
</evidence>
<dbReference type="PANTHER" id="PTHR42929:SF1">
    <property type="entry name" value="INNER MEMBRANE ABC TRANSPORTER PERMEASE PROTEIN YDCU-RELATED"/>
    <property type="match status" value="1"/>
</dbReference>
<comment type="caution">
    <text evidence="10">The sequence shown here is derived from an EMBL/GenBank/DDBJ whole genome shotgun (WGS) entry which is preliminary data.</text>
</comment>
<protein>
    <submittedName>
        <fullName evidence="10">ABC transporter permease</fullName>
    </submittedName>
</protein>
<evidence type="ECO:0000256" key="3">
    <source>
        <dbReference type="ARBA" id="ARBA00022448"/>
    </source>
</evidence>
<feature type="transmembrane region" description="Helical" evidence="8">
    <location>
        <begin position="194"/>
        <end position="218"/>
    </location>
</feature>
<keyword evidence="4" id="KW-1003">Cell membrane</keyword>
<dbReference type="Pfam" id="PF00528">
    <property type="entry name" value="BPD_transp_1"/>
    <property type="match status" value="1"/>
</dbReference>
<feature type="transmembrane region" description="Helical" evidence="8">
    <location>
        <begin position="140"/>
        <end position="161"/>
    </location>
</feature>
<accession>A0A9D9H318</accession>
<reference evidence="10" key="2">
    <citation type="journal article" date="2021" name="PeerJ">
        <title>Extensive microbial diversity within the chicken gut microbiome revealed by metagenomics and culture.</title>
        <authorList>
            <person name="Gilroy R."/>
            <person name="Ravi A."/>
            <person name="Getino M."/>
            <person name="Pursley I."/>
            <person name="Horton D.L."/>
            <person name="Alikhan N.F."/>
            <person name="Baker D."/>
            <person name="Gharbi K."/>
            <person name="Hall N."/>
            <person name="Watson M."/>
            <person name="Adriaenssens E.M."/>
            <person name="Foster-Nyarko E."/>
            <person name="Jarju S."/>
            <person name="Secka A."/>
            <person name="Antonio M."/>
            <person name="Oren A."/>
            <person name="Chaudhuri R.R."/>
            <person name="La Ragione R."/>
            <person name="Hildebrand F."/>
            <person name="Pallen M.J."/>
        </authorList>
    </citation>
    <scope>NUCLEOTIDE SEQUENCE</scope>
    <source>
        <strain evidence="10">F6-4510</strain>
    </source>
</reference>
<evidence type="ECO:0000256" key="2">
    <source>
        <dbReference type="ARBA" id="ARBA00007069"/>
    </source>
</evidence>
<comment type="subcellular location">
    <subcellularLocation>
        <location evidence="1 8">Cell membrane</location>
        <topology evidence="1 8">Multi-pass membrane protein</topology>
    </subcellularLocation>
</comment>
<sequence length="279" mass="31444">MKQFRTMAYPYIVWIIAMIVVPMLMIVMYAFTTKGNEVTTFRFTFENFLQFFSDSIFIDVLKRSLFIAIVTTVICILLGYPTAYILAQMEGRKKMILVLLITIPMWINMLVRTYAWVGILQDEGVINSLLFSLFGIKIKMLHTSFAVILGMVYNFIPFMILQIHTSLAKMDKSLIEAASDLGANRLQCFLRVTLPLSLPGVISGITLVFLPAVSSFFIPKLLGGGQYVLIGNVIESQFLTSGSWNFGSAISLIMAVIIMISMYITKKVDKGDTERGRFN</sequence>
<keyword evidence="3 8" id="KW-0813">Transport</keyword>
<dbReference type="SUPFAM" id="SSF161098">
    <property type="entry name" value="MetI-like"/>
    <property type="match status" value="1"/>
</dbReference>
<evidence type="ECO:0000256" key="7">
    <source>
        <dbReference type="ARBA" id="ARBA00023136"/>
    </source>
</evidence>
<dbReference type="PANTHER" id="PTHR42929">
    <property type="entry name" value="INNER MEMBRANE ABC TRANSPORTER PERMEASE PROTEIN YDCU-RELATED-RELATED"/>
    <property type="match status" value="1"/>
</dbReference>
<dbReference type="GO" id="GO:0055085">
    <property type="term" value="P:transmembrane transport"/>
    <property type="evidence" value="ECO:0007669"/>
    <property type="project" value="InterPro"/>
</dbReference>
<comment type="similarity">
    <text evidence="2">Belongs to the binding-protein-dependent transport system permease family. CysTW subfamily.</text>
</comment>
<evidence type="ECO:0000313" key="10">
    <source>
        <dbReference type="EMBL" id="MBO8434646.1"/>
    </source>
</evidence>
<dbReference type="InterPro" id="IPR035906">
    <property type="entry name" value="MetI-like_sf"/>
</dbReference>
<reference evidence="10" key="1">
    <citation type="submission" date="2020-10" db="EMBL/GenBank/DDBJ databases">
        <authorList>
            <person name="Gilroy R."/>
        </authorList>
    </citation>
    <scope>NUCLEOTIDE SEQUENCE</scope>
    <source>
        <strain evidence="10">F6-4510</strain>
    </source>
</reference>
<feature type="transmembrane region" description="Helical" evidence="8">
    <location>
        <begin position="12"/>
        <end position="31"/>
    </location>
</feature>
<evidence type="ECO:0000256" key="8">
    <source>
        <dbReference type="RuleBase" id="RU363032"/>
    </source>
</evidence>
<feature type="transmembrane region" description="Helical" evidence="8">
    <location>
        <begin position="65"/>
        <end position="87"/>
    </location>
</feature>
<keyword evidence="5 8" id="KW-0812">Transmembrane</keyword>
<dbReference type="EMBL" id="JADIMX010000090">
    <property type="protein sequence ID" value="MBO8434646.1"/>
    <property type="molecule type" value="Genomic_DNA"/>
</dbReference>
<evidence type="ECO:0000256" key="4">
    <source>
        <dbReference type="ARBA" id="ARBA00022475"/>
    </source>
</evidence>
<evidence type="ECO:0000256" key="6">
    <source>
        <dbReference type="ARBA" id="ARBA00022989"/>
    </source>
</evidence>
<dbReference type="GO" id="GO:0005886">
    <property type="term" value="C:plasma membrane"/>
    <property type="evidence" value="ECO:0007669"/>
    <property type="project" value="UniProtKB-SubCell"/>
</dbReference>
<feature type="domain" description="ABC transmembrane type-1" evidence="9">
    <location>
        <begin position="61"/>
        <end position="265"/>
    </location>
</feature>
<gene>
    <name evidence="10" type="ORF">IAC55_04915</name>
</gene>
<name>A0A9D9H318_9FIRM</name>
<feature type="transmembrane region" description="Helical" evidence="8">
    <location>
        <begin position="96"/>
        <end position="120"/>
    </location>
</feature>
<dbReference type="InterPro" id="IPR000515">
    <property type="entry name" value="MetI-like"/>
</dbReference>
<dbReference type="AlphaFoldDB" id="A0A9D9H318"/>
<evidence type="ECO:0000313" key="11">
    <source>
        <dbReference type="Proteomes" id="UP000823611"/>
    </source>
</evidence>
<dbReference type="Proteomes" id="UP000823611">
    <property type="component" value="Unassembled WGS sequence"/>
</dbReference>
<keyword evidence="7 8" id="KW-0472">Membrane</keyword>